<dbReference type="InterPro" id="IPR011990">
    <property type="entry name" value="TPR-like_helical_dom_sf"/>
</dbReference>
<dbReference type="PROSITE" id="PS50005">
    <property type="entry name" value="TPR"/>
    <property type="match status" value="1"/>
</dbReference>
<evidence type="ECO:0000313" key="6">
    <source>
        <dbReference type="EMBL" id="AXG76390.1"/>
    </source>
</evidence>
<dbReference type="Pfam" id="PF13432">
    <property type="entry name" value="TPR_16"/>
    <property type="match status" value="2"/>
</dbReference>
<gene>
    <name evidence="6" type="ORF">DVK44_00380</name>
</gene>
<protein>
    <recommendedName>
        <fullName evidence="8">Tetratricopeptide repeat protein</fullName>
    </recommendedName>
</protein>
<dbReference type="KEGG" id="spad:DVK44_00380"/>
<evidence type="ECO:0000256" key="1">
    <source>
        <dbReference type="ARBA" id="ARBA00022737"/>
    </source>
</evidence>
<feature type="compositionally biased region" description="Basic and acidic residues" evidence="4">
    <location>
        <begin position="10"/>
        <end position="26"/>
    </location>
</feature>
<dbReference type="EMBL" id="CP031194">
    <property type="protein sequence ID" value="AXG76390.1"/>
    <property type="molecule type" value="Genomic_DNA"/>
</dbReference>
<dbReference type="InterPro" id="IPR050498">
    <property type="entry name" value="Ycf3"/>
</dbReference>
<dbReference type="SMART" id="SM00028">
    <property type="entry name" value="TPR"/>
    <property type="match status" value="6"/>
</dbReference>
<sequence>MLVRKPRLARRSEGEPAAEPEREPRPQPRPRRRVAAVVALALGLTATSVVIGAGGGADSSTTASSTPLVTGGAPVDQLGTGNLAQGIESLQKHLKTRPKDATGWATLGAAYVEQARTSGDPTRYPQAEKAFTRSLALRPAAENDIALAGRAALAAARHDFPTALRASDRALRVNPYSERALSTRVDALVELGRYEEAERAVRLADQRRPGIPVFTRYAYVAELRGDVAGARRVLLRAADSAYSTADVAYVATALGQLAWSQGQYARALGHYKTALRADPDYLPALEGRGRTYAAQGGDQRALRDLDEVVRRFPLPGQLAALGELREVNGEKEKAAENYDLVATWTRLARANGVATDLESALIEADHGDAAEALKAARAEWSRRESVHTADALGWALYASGKHREALTYAKKATAASPGYRNASFLFHRGMIEHALGDERAARRDLRAALALNPGFSPTGARDARAALAELSGDTKAGKAGKNTNAAEDTDEPREGS</sequence>
<dbReference type="PANTHER" id="PTHR44858">
    <property type="entry name" value="TETRATRICOPEPTIDE REPEAT PROTEIN 6"/>
    <property type="match status" value="1"/>
</dbReference>
<dbReference type="OrthoDB" id="5477158at2"/>
<evidence type="ECO:0000256" key="2">
    <source>
        <dbReference type="ARBA" id="ARBA00022803"/>
    </source>
</evidence>
<feature type="compositionally biased region" description="Acidic residues" evidence="4">
    <location>
        <begin position="487"/>
        <end position="496"/>
    </location>
</feature>
<dbReference type="RefSeq" id="WP_114657585.1">
    <property type="nucleotide sequence ID" value="NZ_CP031194.1"/>
</dbReference>
<reference evidence="7" key="1">
    <citation type="submission" date="2018-07" db="EMBL/GenBank/DDBJ databases">
        <authorList>
            <person name="Zhao J."/>
        </authorList>
    </citation>
    <scope>NUCLEOTIDE SEQUENCE [LARGE SCALE GENOMIC DNA]</scope>
    <source>
        <strain evidence="7">GSSD-12</strain>
    </source>
</reference>
<dbReference type="SUPFAM" id="SSF48452">
    <property type="entry name" value="TPR-like"/>
    <property type="match status" value="2"/>
</dbReference>
<dbReference type="Gene3D" id="1.25.40.10">
    <property type="entry name" value="Tetratricopeptide repeat domain"/>
    <property type="match status" value="3"/>
</dbReference>
<name>A0A345HI66_9ACTN</name>
<dbReference type="AlphaFoldDB" id="A0A345HI66"/>
<dbReference type="Proteomes" id="UP000253868">
    <property type="component" value="Chromosome"/>
</dbReference>
<keyword evidence="2 3" id="KW-0802">TPR repeat</keyword>
<keyword evidence="1" id="KW-0677">Repeat</keyword>
<feature type="compositionally biased region" description="Low complexity" evidence="4">
    <location>
        <begin position="477"/>
        <end position="486"/>
    </location>
</feature>
<proteinExistence type="predicted"/>
<keyword evidence="5" id="KW-0812">Transmembrane</keyword>
<feature type="region of interest" description="Disordered" evidence="4">
    <location>
        <begin position="467"/>
        <end position="496"/>
    </location>
</feature>
<dbReference type="PANTHER" id="PTHR44858:SF1">
    <property type="entry name" value="UDP-N-ACETYLGLUCOSAMINE--PEPTIDE N-ACETYLGLUCOSAMINYLTRANSFERASE SPINDLY-RELATED"/>
    <property type="match status" value="1"/>
</dbReference>
<keyword evidence="7" id="KW-1185">Reference proteome</keyword>
<keyword evidence="5" id="KW-0472">Membrane</keyword>
<organism evidence="6 7">
    <name type="scientific">Streptomyces paludis</name>
    <dbReference type="NCBI Taxonomy" id="2282738"/>
    <lineage>
        <taxon>Bacteria</taxon>
        <taxon>Bacillati</taxon>
        <taxon>Actinomycetota</taxon>
        <taxon>Actinomycetes</taxon>
        <taxon>Kitasatosporales</taxon>
        <taxon>Streptomycetaceae</taxon>
        <taxon>Streptomyces</taxon>
    </lineage>
</organism>
<accession>A0A345HI66</accession>
<feature type="region of interest" description="Disordered" evidence="4">
    <location>
        <begin position="1"/>
        <end position="32"/>
    </location>
</feature>
<evidence type="ECO:0008006" key="8">
    <source>
        <dbReference type="Google" id="ProtNLM"/>
    </source>
</evidence>
<keyword evidence="5" id="KW-1133">Transmembrane helix</keyword>
<evidence type="ECO:0000313" key="7">
    <source>
        <dbReference type="Proteomes" id="UP000253868"/>
    </source>
</evidence>
<feature type="transmembrane region" description="Helical" evidence="5">
    <location>
        <begin position="34"/>
        <end position="57"/>
    </location>
</feature>
<evidence type="ECO:0000256" key="3">
    <source>
        <dbReference type="PROSITE-ProRule" id="PRU00339"/>
    </source>
</evidence>
<feature type="repeat" description="TPR" evidence="3">
    <location>
        <begin position="248"/>
        <end position="281"/>
    </location>
</feature>
<evidence type="ECO:0000256" key="4">
    <source>
        <dbReference type="SAM" id="MobiDB-lite"/>
    </source>
</evidence>
<evidence type="ECO:0000256" key="5">
    <source>
        <dbReference type="SAM" id="Phobius"/>
    </source>
</evidence>
<dbReference type="InterPro" id="IPR019734">
    <property type="entry name" value="TPR_rpt"/>
</dbReference>